<sequence>MTAQFENLREIASEYCHIIESVGEDRSDWLKKVFKVLPQLHAAIAVMLEQDSAGGHPVEANLELRFSLFTKLHQLLGEKDAYWMEYDLGHEECRSGSLADDLTDIYCELKQGLMMLEEEESNADGILRNWRAGYRIHWGQHLVDAERHLYDLSTRGRI</sequence>
<dbReference type="RefSeq" id="WP_041064497.1">
    <property type="nucleotide sequence ID" value="NZ_AP012273.1"/>
</dbReference>
<dbReference type="KEGG" id="tbn:TBH_C0208"/>
<dbReference type="InterPro" id="IPR032025">
    <property type="entry name" value="DUF5063"/>
</dbReference>
<dbReference type="InterPro" id="IPR038312">
    <property type="entry name" value="DUF5063_sf"/>
</dbReference>
<evidence type="ECO:0008006" key="3">
    <source>
        <dbReference type="Google" id="ProtNLM"/>
    </source>
</evidence>
<reference evidence="1 2" key="1">
    <citation type="journal article" date="2014" name="PLoS ONE">
        <title>Physiological and genomic features of a novel sulfur-oxidizing gammaproteobacterium belonging to a previously uncultivated symbiotic lineage isolated from a hydrothermal vent.</title>
        <authorList>
            <person name="Nunoura T."/>
            <person name="Takaki Y."/>
            <person name="Kazama H."/>
            <person name="Kakuta J."/>
            <person name="Shimamura S."/>
            <person name="Makita H."/>
            <person name="Hirai M."/>
            <person name="Miyazaki M."/>
            <person name="Takai K."/>
        </authorList>
    </citation>
    <scope>NUCLEOTIDE SEQUENCE [LARGE SCALE GENOMIC DNA]</scope>
    <source>
        <strain evidence="1 2">Hiromi1</strain>
    </source>
</reference>
<organism evidence="1 2">
    <name type="scientific">Thiolapillus brandeum</name>
    <dbReference type="NCBI Taxonomy" id="1076588"/>
    <lineage>
        <taxon>Bacteria</taxon>
        <taxon>Pseudomonadati</taxon>
        <taxon>Pseudomonadota</taxon>
        <taxon>Gammaproteobacteria</taxon>
        <taxon>Chromatiales</taxon>
        <taxon>Sedimenticolaceae</taxon>
        <taxon>Thiolapillus</taxon>
    </lineage>
</organism>
<evidence type="ECO:0000313" key="2">
    <source>
        <dbReference type="Proteomes" id="UP000031631"/>
    </source>
</evidence>
<accession>A0A7U6GGH9</accession>
<keyword evidence="2" id="KW-1185">Reference proteome</keyword>
<dbReference type="EMBL" id="AP012273">
    <property type="protein sequence ID" value="BAO43154.1"/>
    <property type="molecule type" value="Genomic_DNA"/>
</dbReference>
<protein>
    <recommendedName>
        <fullName evidence="3">DUF5063 domain-containing protein</fullName>
    </recommendedName>
</protein>
<proteinExistence type="predicted"/>
<dbReference type="Pfam" id="PF16702">
    <property type="entry name" value="DUF5063"/>
    <property type="match status" value="1"/>
</dbReference>
<evidence type="ECO:0000313" key="1">
    <source>
        <dbReference type="EMBL" id="BAO43154.1"/>
    </source>
</evidence>
<dbReference type="Gene3D" id="1.20.120.1550">
    <property type="entry name" value="Protein of unknown function DUF5063"/>
    <property type="match status" value="1"/>
</dbReference>
<dbReference type="AlphaFoldDB" id="A0A7U6GGH9"/>
<dbReference type="Proteomes" id="UP000031631">
    <property type="component" value="Chromosome"/>
</dbReference>
<name>A0A7U6GGH9_9GAMM</name>
<gene>
    <name evidence="1" type="ORF">TBH_C0208</name>
</gene>